<protein>
    <submittedName>
        <fullName evidence="1">Uncharacterized protein</fullName>
    </submittedName>
</protein>
<dbReference type="EMBL" id="CAJNNV010027481">
    <property type="protein sequence ID" value="CAE8620504.1"/>
    <property type="molecule type" value="Genomic_DNA"/>
</dbReference>
<sequence length="147" mass="14821">MAGTLGLSKTACAQARLASSCGRGWSCPSIPTALVAFKTGPAAVLGKAPGSRAVLASSCGRRADARVTQGPQIDAISRMPRQRCVAGPQAACDESWALDLAALVAAAERAAAGGAGPWRRCLLGLHAAVAGSRGSEDSPSPPCKRLR</sequence>
<comment type="caution">
    <text evidence="1">The sequence shown here is derived from an EMBL/GenBank/DDBJ whole genome shotgun (WGS) entry which is preliminary data.</text>
</comment>
<organism evidence="1 2">
    <name type="scientific">Polarella glacialis</name>
    <name type="common">Dinoflagellate</name>
    <dbReference type="NCBI Taxonomy" id="89957"/>
    <lineage>
        <taxon>Eukaryota</taxon>
        <taxon>Sar</taxon>
        <taxon>Alveolata</taxon>
        <taxon>Dinophyceae</taxon>
        <taxon>Suessiales</taxon>
        <taxon>Suessiaceae</taxon>
        <taxon>Polarella</taxon>
    </lineage>
</organism>
<proteinExistence type="predicted"/>
<dbReference type="Proteomes" id="UP000654075">
    <property type="component" value="Unassembled WGS sequence"/>
</dbReference>
<accession>A0A813G620</accession>
<evidence type="ECO:0000313" key="1">
    <source>
        <dbReference type="EMBL" id="CAE8620504.1"/>
    </source>
</evidence>
<evidence type="ECO:0000313" key="2">
    <source>
        <dbReference type="Proteomes" id="UP000654075"/>
    </source>
</evidence>
<keyword evidence="2" id="KW-1185">Reference proteome</keyword>
<name>A0A813G620_POLGL</name>
<dbReference type="AlphaFoldDB" id="A0A813G620"/>
<reference evidence="1" key="1">
    <citation type="submission" date="2021-02" db="EMBL/GenBank/DDBJ databases">
        <authorList>
            <person name="Dougan E. K."/>
            <person name="Rhodes N."/>
            <person name="Thang M."/>
            <person name="Chan C."/>
        </authorList>
    </citation>
    <scope>NUCLEOTIDE SEQUENCE</scope>
</reference>
<gene>
    <name evidence="1" type="ORF">PGLA1383_LOCUS38061</name>
</gene>